<evidence type="ECO:0000313" key="2">
    <source>
        <dbReference type="EMBL" id="PMD42329.1"/>
    </source>
</evidence>
<sequence length="297" mass="33614">MSQNSYSNSGLRATQIPFDCANLRSVSSMPMQEVPMRAQYAFEPQMGGPRIPHAFEQESRGLAYSEHQRPGSITADGNTRGHDPPRADHVQQPRPQRMMPVDSGIRYVQPEVLEAPGQAWSHLSFAESDLVDQFTHVQSSHMIPEQPSVEGSPRSTLGKSKARRSDSNSEDNLSTATTAVDHTRSSEQEMLREILVQLAEIKQAQTLHTKKLEAMEKRVDAMDTATATRLSDFREHVDKKIERLSAVTETGFDDIWDRTVLELKRVRDLILGHDPRRTPPTDDSNHDFGMKRRRFED</sequence>
<reference evidence="2 3" key="1">
    <citation type="submission" date="2016-04" db="EMBL/GenBank/DDBJ databases">
        <title>A degradative enzymes factory behind the ericoid mycorrhizal symbiosis.</title>
        <authorList>
            <consortium name="DOE Joint Genome Institute"/>
            <person name="Martino E."/>
            <person name="Morin E."/>
            <person name="Grelet G."/>
            <person name="Kuo A."/>
            <person name="Kohler A."/>
            <person name="Daghino S."/>
            <person name="Barry K."/>
            <person name="Choi C."/>
            <person name="Cichocki N."/>
            <person name="Clum A."/>
            <person name="Copeland A."/>
            <person name="Hainaut M."/>
            <person name="Haridas S."/>
            <person name="Labutti K."/>
            <person name="Lindquist E."/>
            <person name="Lipzen A."/>
            <person name="Khouja H.-R."/>
            <person name="Murat C."/>
            <person name="Ohm R."/>
            <person name="Olson A."/>
            <person name="Spatafora J."/>
            <person name="Veneault-Fourrey C."/>
            <person name="Henrissat B."/>
            <person name="Grigoriev I."/>
            <person name="Martin F."/>
            <person name="Perotto S."/>
        </authorList>
    </citation>
    <scope>NUCLEOTIDE SEQUENCE [LARGE SCALE GENOMIC DNA]</scope>
    <source>
        <strain evidence="2 3">F</strain>
    </source>
</reference>
<evidence type="ECO:0000256" key="1">
    <source>
        <dbReference type="SAM" id="MobiDB-lite"/>
    </source>
</evidence>
<feature type="region of interest" description="Disordered" evidence="1">
    <location>
        <begin position="62"/>
        <end position="97"/>
    </location>
</feature>
<feature type="region of interest" description="Disordered" evidence="1">
    <location>
        <begin position="271"/>
        <end position="297"/>
    </location>
</feature>
<keyword evidence="3" id="KW-1185">Reference proteome</keyword>
<proteinExistence type="predicted"/>
<evidence type="ECO:0000313" key="3">
    <source>
        <dbReference type="Proteomes" id="UP000235786"/>
    </source>
</evidence>
<dbReference type="Proteomes" id="UP000235786">
    <property type="component" value="Unassembled WGS sequence"/>
</dbReference>
<dbReference type="OrthoDB" id="10622862at2759"/>
<feature type="compositionally biased region" description="Polar residues" evidence="1">
    <location>
        <begin position="170"/>
        <end position="180"/>
    </location>
</feature>
<feature type="compositionally biased region" description="Basic and acidic residues" evidence="1">
    <location>
        <begin position="79"/>
        <end position="91"/>
    </location>
</feature>
<dbReference type="EMBL" id="KZ613943">
    <property type="protein sequence ID" value="PMD42329.1"/>
    <property type="molecule type" value="Genomic_DNA"/>
</dbReference>
<organism evidence="2 3">
    <name type="scientific">Hyaloscypha variabilis (strain UAMH 11265 / GT02V1 / F)</name>
    <name type="common">Meliniomyces variabilis</name>
    <dbReference type="NCBI Taxonomy" id="1149755"/>
    <lineage>
        <taxon>Eukaryota</taxon>
        <taxon>Fungi</taxon>
        <taxon>Dikarya</taxon>
        <taxon>Ascomycota</taxon>
        <taxon>Pezizomycotina</taxon>
        <taxon>Leotiomycetes</taxon>
        <taxon>Helotiales</taxon>
        <taxon>Hyaloscyphaceae</taxon>
        <taxon>Hyaloscypha</taxon>
        <taxon>Hyaloscypha variabilis</taxon>
    </lineage>
</organism>
<feature type="region of interest" description="Disordered" evidence="1">
    <location>
        <begin position="137"/>
        <end position="186"/>
    </location>
</feature>
<dbReference type="AlphaFoldDB" id="A0A2J6RUX8"/>
<gene>
    <name evidence="2" type="ORF">L207DRAFT_510544</name>
</gene>
<name>A0A2J6RUX8_HYAVF</name>
<accession>A0A2J6RUX8</accession>
<protein>
    <submittedName>
        <fullName evidence="2">Uncharacterized protein</fullName>
    </submittedName>
</protein>